<feature type="region of interest" description="Disordered" evidence="5">
    <location>
        <begin position="1"/>
        <end position="23"/>
    </location>
</feature>
<dbReference type="InterPro" id="IPR011990">
    <property type="entry name" value="TPR-like_helical_dom_sf"/>
</dbReference>
<evidence type="ECO:0000259" key="7">
    <source>
        <dbReference type="SMART" id="SM01043"/>
    </source>
</evidence>
<dbReference type="Gene3D" id="3.40.50.300">
    <property type="entry name" value="P-loop containing nucleotide triphosphate hydrolases"/>
    <property type="match status" value="1"/>
</dbReference>
<dbReference type="InterPro" id="IPR036388">
    <property type="entry name" value="WH-like_DNA-bd_sf"/>
</dbReference>
<dbReference type="SMART" id="SM00862">
    <property type="entry name" value="Trans_reg_C"/>
    <property type="match status" value="1"/>
</dbReference>
<keyword evidence="9" id="KW-1185">Reference proteome</keyword>
<evidence type="ECO:0000256" key="2">
    <source>
        <dbReference type="ARBA" id="ARBA00023015"/>
    </source>
</evidence>
<feature type="domain" description="OmpR/PhoB-type" evidence="6">
    <location>
        <begin position="17"/>
        <end position="89"/>
    </location>
</feature>
<dbReference type="EMBL" id="AOHO01000026">
    <property type="protein sequence ID" value="EME63970.1"/>
    <property type="molecule type" value="Genomic_DNA"/>
</dbReference>
<protein>
    <submittedName>
        <fullName evidence="8">SARP family transcriptional regulator</fullName>
    </submittedName>
</protein>
<evidence type="ECO:0000313" key="9">
    <source>
        <dbReference type="Proteomes" id="UP000054226"/>
    </source>
</evidence>
<keyword evidence="4" id="KW-0804">Transcription</keyword>
<sequence length="1007" mass="107975">MPRFGVLGPLTIESPPGRRTTPRGDHQRALLAVLLLNANSSVPVDALVETLWPDTPPKSYSSNLHTYVSRLRARFEGLEIERDPHGYRLVVEPGDLDLLSFREAAAAGKAAARAGDPAAAAGHYRRALAEWRGPVLSGLHIPRLDADVARLESERLAAFEDCVDAELSDGRHGELTGELQAMITEHPLRERLAAQLMIALHRAGRQADSLAVHRELRATLVEELGVEPGAEVRRVHAAVLRGEDPVPSAKAAPVFPICQLPPDIADLAGRESEIAKLSALLGDGTGVPVAVITGEPGSGKSTLAVSTAHRLRRSFPDGQLFVPLAGASDPRDLADVLGDLLRALGVTGPAIPDDVEARAAVYRGRLADRRVLVLLDDAASPDQVRALLPGTPGSAVLITSRRRLSGLAGVDRLPLAPLSGAEAMTLLARLAGPDRVGAERADAERIAKACGNLPLALRIAGSRLAMRPGLPLGKLAGKLEDEVSRLDELQVSDLQVRGSIALSYQALSPAARRAFRLIGRCRTLDLPAWAVSTLINDTADTADDGADEAIDELVEASLLEATGLDPTGEQRFRVHDLVRVFATELGRELETHAERVATVAKVSDAALCLADTAARRLPRTVPMPLSDHEVPAQPLADELVERLLRDPGTWFSVERANLVSAVSSLCAVGWRRKALRILERLSAYLYLHSHYTDMRTAYETLRDAAREAGDRHIVVIAEANLAVLLHVRGEYERAAEGYRECSKELAELGDISAQAWVETNLARCLVGLGRAGESLHAATQARELSTVEDTGPGAYARQAESAALHRLGKVSKALEIDRRSLAHARESGDERQLGVALQGLSWSLMLDGRPEEALETIEESVRVLRRTTAKSALAKSLRTQGAILAGAGRRAGAVKAYENARRLAGALEERPRELSCTRAIAASWIGDGRADRAIPVLRQCLDEFRAMGGKPATGLTLHVLRKAYEAVGETKAAEAAGEEAKRLEVPHDANASTLVRLLLSLTEPAPA</sequence>
<evidence type="ECO:0000259" key="6">
    <source>
        <dbReference type="SMART" id="SM00862"/>
    </source>
</evidence>
<dbReference type="OrthoDB" id="3587032at2"/>
<dbReference type="RefSeq" id="WP_007028961.1">
    <property type="nucleotide sequence ID" value="NZ_AOHO01000026.1"/>
</dbReference>
<dbReference type="SUPFAM" id="SSF52540">
    <property type="entry name" value="P-loop containing nucleoside triphosphate hydrolases"/>
    <property type="match status" value="1"/>
</dbReference>
<dbReference type="Pfam" id="PF03704">
    <property type="entry name" value="BTAD"/>
    <property type="match status" value="1"/>
</dbReference>
<dbReference type="SUPFAM" id="SSF48452">
    <property type="entry name" value="TPR-like"/>
    <property type="match status" value="3"/>
</dbReference>
<dbReference type="SMART" id="SM01043">
    <property type="entry name" value="BTAD"/>
    <property type="match status" value="1"/>
</dbReference>
<comment type="caution">
    <text evidence="8">The sequence shown here is derived from an EMBL/GenBank/DDBJ whole genome shotgun (WGS) entry which is preliminary data.</text>
</comment>
<organism evidence="8 9">
    <name type="scientific">Amycolatopsis decaplanina DSM 44594</name>
    <dbReference type="NCBI Taxonomy" id="1284240"/>
    <lineage>
        <taxon>Bacteria</taxon>
        <taxon>Bacillati</taxon>
        <taxon>Actinomycetota</taxon>
        <taxon>Actinomycetes</taxon>
        <taxon>Pseudonocardiales</taxon>
        <taxon>Pseudonocardiaceae</taxon>
        <taxon>Amycolatopsis</taxon>
    </lineage>
</organism>
<accession>M2YPS0</accession>
<keyword evidence="2" id="KW-0805">Transcription regulation</keyword>
<dbReference type="InterPro" id="IPR001867">
    <property type="entry name" value="OmpR/PhoB-type_DNA-bd"/>
</dbReference>
<dbReference type="PATRIC" id="fig|1284240.4.peg.1030"/>
<comment type="similarity">
    <text evidence="1">Belongs to the AfsR/DnrI/RedD regulatory family.</text>
</comment>
<dbReference type="InterPro" id="IPR051677">
    <property type="entry name" value="AfsR-DnrI-RedD_regulator"/>
</dbReference>
<dbReference type="GO" id="GO:0006355">
    <property type="term" value="P:regulation of DNA-templated transcription"/>
    <property type="evidence" value="ECO:0007669"/>
    <property type="project" value="InterPro"/>
</dbReference>
<reference evidence="8 9" key="1">
    <citation type="journal article" date="2013" name="Genome Announc.">
        <title>Draft Genome Sequence of Amycolatopsis decaplanina Strain DSM 44594T.</title>
        <authorList>
            <person name="Kaur N."/>
            <person name="Kumar S."/>
            <person name="Bala M."/>
            <person name="Raghava G.P."/>
            <person name="Mayilraj S."/>
        </authorList>
    </citation>
    <scope>NUCLEOTIDE SEQUENCE [LARGE SCALE GENOMIC DNA]</scope>
    <source>
        <strain evidence="8 9">DSM 44594</strain>
    </source>
</reference>
<dbReference type="SUPFAM" id="SSF46894">
    <property type="entry name" value="C-terminal effector domain of the bipartite response regulators"/>
    <property type="match status" value="1"/>
</dbReference>
<gene>
    <name evidence="8" type="ORF">H074_05124</name>
</gene>
<dbReference type="InterPro" id="IPR016032">
    <property type="entry name" value="Sig_transdc_resp-reg_C-effctor"/>
</dbReference>
<dbReference type="PANTHER" id="PTHR35807">
    <property type="entry name" value="TRANSCRIPTIONAL REGULATOR REDD-RELATED"/>
    <property type="match status" value="1"/>
</dbReference>
<dbReference type="Gene3D" id="1.10.10.10">
    <property type="entry name" value="Winged helix-like DNA-binding domain superfamily/Winged helix DNA-binding domain"/>
    <property type="match status" value="1"/>
</dbReference>
<dbReference type="Proteomes" id="UP000054226">
    <property type="component" value="Unassembled WGS sequence"/>
</dbReference>
<dbReference type="Pfam" id="PF13401">
    <property type="entry name" value="AAA_22"/>
    <property type="match status" value="1"/>
</dbReference>
<dbReference type="CDD" id="cd15831">
    <property type="entry name" value="BTAD"/>
    <property type="match status" value="1"/>
</dbReference>
<dbReference type="PANTHER" id="PTHR35807:SF1">
    <property type="entry name" value="TRANSCRIPTIONAL REGULATOR REDD"/>
    <property type="match status" value="1"/>
</dbReference>
<dbReference type="Gene3D" id="1.25.40.10">
    <property type="entry name" value="Tetratricopeptide repeat domain"/>
    <property type="match status" value="3"/>
</dbReference>
<dbReference type="GO" id="GO:0003677">
    <property type="term" value="F:DNA binding"/>
    <property type="evidence" value="ECO:0007669"/>
    <property type="project" value="UniProtKB-KW"/>
</dbReference>
<evidence type="ECO:0000256" key="4">
    <source>
        <dbReference type="ARBA" id="ARBA00023163"/>
    </source>
</evidence>
<dbReference type="InterPro" id="IPR005158">
    <property type="entry name" value="BTAD"/>
</dbReference>
<dbReference type="InterPro" id="IPR027417">
    <property type="entry name" value="P-loop_NTPase"/>
</dbReference>
<evidence type="ECO:0000313" key="8">
    <source>
        <dbReference type="EMBL" id="EME63970.1"/>
    </source>
</evidence>
<evidence type="ECO:0000256" key="5">
    <source>
        <dbReference type="SAM" id="MobiDB-lite"/>
    </source>
</evidence>
<dbReference type="GO" id="GO:0043531">
    <property type="term" value="F:ADP binding"/>
    <property type="evidence" value="ECO:0007669"/>
    <property type="project" value="InterPro"/>
</dbReference>
<dbReference type="PRINTS" id="PR00364">
    <property type="entry name" value="DISEASERSIST"/>
</dbReference>
<dbReference type="GO" id="GO:0000160">
    <property type="term" value="P:phosphorelay signal transduction system"/>
    <property type="evidence" value="ECO:0007669"/>
    <property type="project" value="InterPro"/>
</dbReference>
<keyword evidence="3" id="KW-0238">DNA-binding</keyword>
<evidence type="ECO:0000256" key="1">
    <source>
        <dbReference type="ARBA" id="ARBA00005820"/>
    </source>
</evidence>
<dbReference type="InterPro" id="IPR049945">
    <property type="entry name" value="AAA_22"/>
</dbReference>
<name>M2YPS0_9PSEU</name>
<evidence type="ECO:0000256" key="3">
    <source>
        <dbReference type="ARBA" id="ARBA00023125"/>
    </source>
</evidence>
<dbReference type="AlphaFoldDB" id="M2YPS0"/>
<proteinExistence type="inferred from homology"/>
<feature type="domain" description="Bacterial transcriptional activator" evidence="7">
    <location>
        <begin position="96"/>
        <end position="240"/>
    </location>
</feature>